<dbReference type="InterPro" id="IPR052020">
    <property type="entry name" value="Cyclic_di-GMP/3'3'-cGAMP_PDE"/>
</dbReference>
<dbReference type="Pfam" id="PF00072">
    <property type="entry name" value="Response_reg"/>
    <property type="match status" value="1"/>
</dbReference>
<dbReference type="Gene3D" id="3.40.50.2300">
    <property type="match status" value="1"/>
</dbReference>
<dbReference type="NCBIfam" id="TIGR00277">
    <property type="entry name" value="HDIG"/>
    <property type="match status" value="1"/>
</dbReference>
<dbReference type="Gene3D" id="1.10.3210.10">
    <property type="entry name" value="Hypothetical protein af1432"/>
    <property type="match status" value="1"/>
</dbReference>
<dbReference type="InterPro" id="IPR011006">
    <property type="entry name" value="CheY-like_superfamily"/>
</dbReference>
<organism evidence="5">
    <name type="scientific">uncultured Gemmatimonadota bacterium</name>
    <dbReference type="NCBI Taxonomy" id="203437"/>
    <lineage>
        <taxon>Bacteria</taxon>
        <taxon>Pseudomonadati</taxon>
        <taxon>Gemmatimonadota</taxon>
        <taxon>environmental samples</taxon>
    </lineage>
</organism>
<feature type="modified residue" description="4-aspartylphosphate" evidence="1">
    <location>
        <position position="60"/>
    </location>
</feature>
<accession>A0A6J4LAR0</accession>
<dbReference type="InterPro" id="IPR037522">
    <property type="entry name" value="HD_GYP_dom"/>
</dbReference>
<evidence type="ECO:0000259" key="3">
    <source>
        <dbReference type="PROSITE" id="PS51831"/>
    </source>
</evidence>
<dbReference type="PROSITE" id="PS51832">
    <property type="entry name" value="HD_GYP"/>
    <property type="match status" value="1"/>
</dbReference>
<dbReference type="GO" id="GO:0000160">
    <property type="term" value="P:phosphorelay signal transduction system"/>
    <property type="evidence" value="ECO:0007669"/>
    <property type="project" value="InterPro"/>
</dbReference>
<protein>
    <submittedName>
        <fullName evidence="5">Response regulator</fullName>
    </submittedName>
</protein>
<proteinExistence type="predicted"/>
<dbReference type="InterPro" id="IPR001789">
    <property type="entry name" value="Sig_transdc_resp-reg_receiver"/>
</dbReference>
<name>A0A6J4LAR0_9BACT</name>
<keyword evidence="1" id="KW-0597">Phosphoprotein</keyword>
<dbReference type="EMBL" id="CADCTV010000400">
    <property type="protein sequence ID" value="CAA9325833.1"/>
    <property type="molecule type" value="Genomic_DNA"/>
</dbReference>
<sequence length="350" mass="38461">MITPSSPSARILAADDDHSALRVLDRILARGGFGEVRTTTDGTRVEALFREFRPDMVLLDLHMGAIQAPEVIRRLRALIPPEEHVPILVVSGDLSDESRLAVLSEGAADFINKPYSAGEVMLRVRNHLQTRLLHTAVREQNRTLEARVRERTEALERTAGEVLERLARAAELRDDDTGLHTRRVAELAGDLARAMGLPDGQVQALRLAATLHDIGKIGIPDSVLLKPGRLTPEEWEVMKSHTVIGARILAEGSSEVVRLAEHIARSHHERWDGGGYPMGLAGTDIPLPARIVALADVYDALTSDRPYRAAWSVPRVLEEIRSLRGTHFDPAVVDAFMDAVVPSLHAREAA</sequence>
<reference evidence="5" key="1">
    <citation type="submission" date="2020-02" db="EMBL/GenBank/DDBJ databases">
        <authorList>
            <person name="Meier V. D."/>
        </authorList>
    </citation>
    <scope>NUCLEOTIDE SEQUENCE</scope>
    <source>
        <strain evidence="5">AVDCRST_MAG89</strain>
    </source>
</reference>
<evidence type="ECO:0000259" key="2">
    <source>
        <dbReference type="PROSITE" id="PS50110"/>
    </source>
</evidence>
<feature type="domain" description="HD-GYP" evidence="4">
    <location>
        <begin position="155"/>
        <end position="350"/>
    </location>
</feature>
<dbReference type="CDD" id="cd00077">
    <property type="entry name" value="HDc"/>
    <property type="match status" value="1"/>
</dbReference>
<dbReference type="PROSITE" id="PS51831">
    <property type="entry name" value="HD"/>
    <property type="match status" value="1"/>
</dbReference>
<evidence type="ECO:0000256" key="1">
    <source>
        <dbReference type="PROSITE-ProRule" id="PRU00169"/>
    </source>
</evidence>
<dbReference type="SUPFAM" id="SSF52172">
    <property type="entry name" value="CheY-like"/>
    <property type="match status" value="1"/>
</dbReference>
<dbReference type="Pfam" id="PF13487">
    <property type="entry name" value="HD_5"/>
    <property type="match status" value="1"/>
</dbReference>
<dbReference type="AlphaFoldDB" id="A0A6J4LAR0"/>
<dbReference type="SMART" id="SM00448">
    <property type="entry name" value="REC"/>
    <property type="match status" value="1"/>
</dbReference>
<dbReference type="PANTHER" id="PTHR45228">
    <property type="entry name" value="CYCLIC DI-GMP PHOSPHODIESTERASE TM_0186-RELATED"/>
    <property type="match status" value="1"/>
</dbReference>
<feature type="domain" description="HD" evidence="3">
    <location>
        <begin position="177"/>
        <end position="301"/>
    </location>
</feature>
<dbReference type="SUPFAM" id="SSF109604">
    <property type="entry name" value="HD-domain/PDEase-like"/>
    <property type="match status" value="1"/>
</dbReference>
<feature type="domain" description="Response regulatory" evidence="2">
    <location>
        <begin position="10"/>
        <end position="128"/>
    </location>
</feature>
<dbReference type="PANTHER" id="PTHR45228:SF1">
    <property type="entry name" value="CYCLIC DI-GMP PHOSPHODIESTERASE TM_0186"/>
    <property type="match status" value="1"/>
</dbReference>
<dbReference type="SMART" id="SM00471">
    <property type="entry name" value="HDc"/>
    <property type="match status" value="1"/>
</dbReference>
<dbReference type="InterPro" id="IPR003607">
    <property type="entry name" value="HD/PDEase_dom"/>
</dbReference>
<dbReference type="InterPro" id="IPR006675">
    <property type="entry name" value="HDIG_dom"/>
</dbReference>
<evidence type="ECO:0000313" key="5">
    <source>
        <dbReference type="EMBL" id="CAA9325833.1"/>
    </source>
</evidence>
<dbReference type="PROSITE" id="PS50110">
    <property type="entry name" value="RESPONSE_REGULATORY"/>
    <property type="match status" value="1"/>
</dbReference>
<evidence type="ECO:0000259" key="4">
    <source>
        <dbReference type="PROSITE" id="PS51832"/>
    </source>
</evidence>
<dbReference type="InterPro" id="IPR006674">
    <property type="entry name" value="HD_domain"/>
</dbReference>
<gene>
    <name evidence="5" type="ORF">AVDCRST_MAG89-1888</name>
</gene>